<sequence>MEAQPIQPFCVTSANGTVYAASFAYNRRAISTAEEPDWFLLIRSSPASAETITNVAWSVVSLTLRTALNLFPDIPFFYNCALSPDGSTFLLRVALETQQFTVSLSTLVNSSSPIGYVPDSGAGNNSLNPLLATQLSDLLPVQELSSLPSSTNSTAGVTTGTGVDQEWIQIQMERLGSTLYFSRTSQGSFPRTPQVSIPVEWANECYGMAYDQRNLYMLSANPMINSTSLLQSIPIAYNASLPNWIAPISLSNVVNVTIAETIGCSSALTTMATQGSIIHIICFSDEPKPPAPTYMQWDTNAMKFTDSRTLDSISTDPTIGVSTNPTLAVFNSIVSLYADGQSLFWIDLIEGSVQEFTMTVDPTFTSNNMNPDMTSQPMTISPLETLIIIIAALCLGIFLIIFQRLYFKWRARQWLKEMDNLGSKVVVEDEALEEEDSDTEGEENLSSTRPKLRRRTTSAPTVTENDTGHVSTPSSSSQSPTVNGTMLFEPSAPAMLVVGEPLTGEGPSARDGQEEFEMRAFSSHPRPTIVTSITDGSTDETAFE</sequence>
<keyword evidence="2" id="KW-1133">Transmembrane helix</keyword>
<keyword evidence="2" id="KW-0812">Transmembrane</keyword>
<evidence type="ECO:0000313" key="3">
    <source>
        <dbReference type="EMBL" id="GJJ77375.1"/>
    </source>
</evidence>
<protein>
    <recommendedName>
        <fullName evidence="5">Transmembrane protein</fullName>
    </recommendedName>
</protein>
<feature type="region of interest" description="Disordered" evidence="1">
    <location>
        <begin position="431"/>
        <end position="544"/>
    </location>
</feature>
<feature type="transmembrane region" description="Helical" evidence="2">
    <location>
        <begin position="386"/>
        <end position="407"/>
    </location>
</feature>
<reference evidence="3" key="2">
    <citation type="journal article" date="2022" name="Microbiol. Resour. Announc.">
        <title>Whole-Genome Sequence of Entomortierella parvispora E1425, a Mucoromycotan Fungus Associated with Burkholderiaceae-Related Endosymbiotic Bacteria.</title>
        <authorList>
            <person name="Herlambang A."/>
            <person name="Guo Y."/>
            <person name="Takashima Y."/>
            <person name="Narisawa K."/>
            <person name="Ohta H."/>
            <person name="Nishizawa T."/>
        </authorList>
    </citation>
    <scope>NUCLEOTIDE SEQUENCE</scope>
    <source>
        <strain evidence="3">E1425</strain>
    </source>
</reference>
<comment type="caution">
    <text evidence="3">The sequence shown here is derived from an EMBL/GenBank/DDBJ whole genome shotgun (WGS) entry which is preliminary data.</text>
</comment>
<organism evidence="3 4">
    <name type="scientific">Entomortierella parvispora</name>
    <dbReference type="NCBI Taxonomy" id="205924"/>
    <lineage>
        <taxon>Eukaryota</taxon>
        <taxon>Fungi</taxon>
        <taxon>Fungi incertae sedis</taxon>
        <taxon>Mucoromycota</taxon>
        <taxon>Mortierellomycotina</taxon>
        <taxon>Mortierellomycetes</taxon>
        <taxon>Mortierellales</taxon>
        <taxon>Mortierellaceae</taxon>
        <taxon>Entomortierella</taxon>
    </lineage>
</organism>
<keyword evidence="4" id="KW-1185">Reference proteome</keyword>
<evidence type="ECO:0000256" key="2">
    <source>
        <dbReference type="SAM" id="Phobius"/>
    </source>
</evidence>
<dbReference type="AlphaFoldDB" id="A0A9P3HIU9"/>
<proteinExistence type="predicted"/>
<feature type="compositionally biased region" description="Low complexity" evidence="1">
    <location>
        <begin position="471"/>
        <end position="481"/>
    </location>
</feature>
<evidence type="ECO:0000256" key="1">
    <source>
        <dbReference type="SAM" id="MobiDB-lite"/>
    </source>
</evidence>
<reference evidence="3" key="1">
    <citation type="submission" date="2021-11" db="EMBL/GenBank/DDBJ databases">
        <authorList>
            <person name="Herlambang A."/>
            <person name="Guo Y."/>
            <person name="Takashima Y."/>
            <person name="Nishizawa T."/>
        </authorList>
    </citation>
    <scope>NUCLEOTIDE SEQUENCE</scope>
    <source>
        <strain evidence="3">E1425</strain>
    </source>
</reference>
<feature type="compositionally biased region" description="Acidic residues" evidence="1">
    <location>
        <begin position="431"/>
        <end position="443"/>
    </location>
</feature>
<dbReference type="EMBL" id="BQFW01000013">
    <property type="protein sequence ID" value="GJJ77375.1"/>
    <property type="molecule type" value="Genomic_DNA"/>
</dbReference>
<dbReference type="Proteomes" id="UP000827284">
    <property type="component" value="Unassembled WGS sequence"/>
</dbReference>
<accession>A0A9P3HIU9</accession>
<name>A0A9P3HIU9_9FUNG</name>
<evidence type="ECO:0008006" key="5">
    <source>
        <dbReference type="Google" id="ProtNLM"/>
    </source>
</evidence>
<feature type="compositionally biased region" description="Polar residues" evidence="1">
    <location>
        <begin position="457"/>
        <end position="470"/>
    </location>
</feature>
<evidence type="ECO:0000313" key="4">
    <source>
        <dbReference type="Proteomes" id="UP000827284"/>
    </source>
</evidence>
<gene>
    <name evidence="3" type="ORF">EMPS_09734</name>
</gene>
<keyword evidence="2" id="KW-0472">Membrane</keyword>